<keyword evidence="2" id="KW-0687">Ribonucleoprotein</keyword>
<comment type="caution">
    <text evidence="2">The sequence shown here is derived from an EMBL/GenBank/DDBJ whole genome shotgun (WGS) entry which is preliminary data.</text>
</comment>
<dbReference type="GO" id="GO:0008999">
    <property type="term" value="F:protein-N-terminal-alanine acetyltransferase activity"/>
    <property type="evidence" value="ECO:0007669"/>
    <property type="project" value="TreeGrafter"/>
</dbReference>
<dbReference type="EMBL" id="PGFH01000001">
    <property type="protein sequence ID" value="PJJ81336.1"/>
    <property type="molecule type" value="Genomic_DNA"/>
</dbReference>
<gene>
    <name evidence="2" type="ORF">CLV85_0508</name>
</gene>
<dbReference type="Pfam" id="PF00583">
    <property type="entry name" value="Acetyltransf_1"/>
    <property type="match status" value="1"/>
</dbReference>
<dbReference type="GO" id="GO:0005840">
    <property type="term" value="C:ribosome"/>
    <property type="evidence" value="ECO:0007669"/>
    <property type="project" value="UniProtKB-KW"/>
</dbReference>
<dbReference type="PANTHER" id="PTHR43617:SF20">
    <property type="entry name" value="N-ALPHA-ACETYLTRANSFERASE RIMI"/>
    <property type="match status" value="1"/>
</dbReference>
<dbReference type="AlphaFoldDB" id="A0A2M9D6L9"/>
<dbReference type="CDD" id="cd04301">
    <property type="entry name" value="NAT_SF"/>
    <property type="match status" value="1"/>
</dbReference>
<dbReference type="InterPro" id="IPR000182">
    <property type="entry name" value="GNAT_dom"/>
</dbReference>
<name>A0A2M9D6L9_9MICO</name>
<dbReference type="SUPFAM" id="SSF55729">
    <property type="entry name" value="Acyl-CoA N-acyltransferases (Nat)"/>
    <property type="match status" value="1"/>
</dbReference>
<proteinExistence type="predicted"/>
<dbReference type="PANTHER" id="PTHR43617">
    <property type="entry name" value="L-AMINO ACID N-ACETYLTRANSFERASE"/>
    <property type="match status" value="1"/>
</dbReference>
<dbReference type="Proteomes" id="UP000231742">
    <property type="component" value="Unassembled WGS sequence"/>
</dbReference>
<organism evidence="2 3">
    <name type="scientific">Salinibacterium amurskyense</name>
    <dbReference type="NCBI Taxonomy" id="205941"/>
    <lineage>
        <taxon>Bacteria</taxon>
        <taxon>Bacillati</taxon>
        <taxon>Actinomycetota</taxon>
        <taxon>Actinomycetes</taxon>
        <taxon>Micrococcales</taxon>
        <taxon>Microbacteriaceae</taxon>
        <taxon>Salinibacterium</taxon>
    </lineage>
</organism>
<dbReference type="Gene3D" id="3.40.630.30">
    <property type="match status" value="1"/>
</dbReference>
<keyword evidence="2" id="KW-0689">Ribosomal protein</keyword>
<dbReference type="InterPro" id="IPR050276">
    <property type="entry name" value="MshD_Acetyltransferase"/>
</dbReference>
<evidence type="ECO:0000313" key="3">
    <source>
        <dbReference type="Proteomes" id="UP000231742"/>
    </source>
</evidence>
<evidence type="ECO:0000259" key="1">
    <source>
        <dbReference type="PROSITE" id="PS51186"/>
    </source>
</evidence>
<dbReference type="InterPro" id="IPR016181">
    <property type="entry name" value="Acyl_CoA_acyltransferase"/>
</dbReference>
<feature type="domain" description="N-acetyltransferase" evidence="1">
    <location>
        <begin position="22"/>
        <end position="168"/>
    </location>
</feature>
<sequence>MGIGQQYTGQMPTRLLTASDRPLLRQATLANMNWCGPRFTFDDLDQSKELAHYYSDFPRGDDFGMLDEAAGDVRAVAWLVFFPAEHPGYGFVDDTIPELSITTFDGFRGQGIGEHLLREVIAAAAERGMPGISLSVEDGNRARSLYSRLGFQPVGRSGDSDTMLLRLSTTR</sequence>
<accession>A0A2M9D6L9</accession>
<dbReference type="PROSITE" id="PS51186">
    <property type="entry name" value="GNAT"/>
    <property type="match status" value="1"/>
</dbReference>
<reference evidence="2 3" key="1">
    <citation type="submission" date="2017-11" db="EMBL/GenBank/DDBJ databases">
        <title>Genomic Encyclopedia of Archaeal and Bacterial Type Strains, Phase II (KMG-II): From Individual Species to Whole Genera.</title>
        <authorList>
            <person name="Goeker M."/>
        </authorList>
    </citation>
    <scope>NUCLEOTIDE SEQUENCE [LARGE SCALE GENOMIC DNA]</scope>
    <source>
        <strain evidence="2 3">DSM 16400</strain>
    </source>
</reference>
<protein>
    <submittedName>
        <fullName evidence="2">Ribosomal protein S18 acetylase RimI-like enzyme</fullName>
    </submittedName>
</protein>
<evidence type="ECO:0000313" key="2">
    <source>
        <dbReference type="EMBL" id="PJJ81336.1"/>
    </source>
</evidence>
<keyword evidence="3" id="KW-1185">Reference proteome</keyword>